<dbReference type="SUPFAM" id="SSF53448">
    <property type="entry name" value="Nucleotide-diphospho-sugar transferases"/>
    <property type="match status" value="1"/>
</dbReference>
<evidence type="ECO:0000256" key="6">
    <source>
        <dbReference type="ARBA" id="ARBA00022989"/>
    </source>
</evidence>
<keyword evidence="1" id="KW-1003">Cell membrane</keyword>
<keyword evidence="7" id="KW-0472">Membrane</keyword>
<evidence type="ECO:0000256" key="3">
    <source>
        <dbReference type="ARBA" id="ARBA00022679"/>
    </source>
</evidence>
<dbReference type="PANTHER" id="PTHR48090">
    <property type="entry name" value="UNDECAPRENYL-PHOSPHATE 4-DEOXY-4-FORMAMIDO-L-ARABINOSE TRANSFERASE-RELATED"/>
    <property type="match status" value="1"/>
</dbReference>
<accession>A0A212K9T2</accession>
<protein>
    <submittedName>
        <fullName evidence="9">Putative Glycosyl transferase</fullName>
    </submittedName>
</protein>
<dbReference type="Gene3D" id="3.90.550.10">
    <property type="entry name" value="Spore Coat Polysaccharide Biosynthesis Protein SpsA, Chain A"/>
    <property type="match status" value="1"/>
</dbReference>
<keyword evidence="4" id="KW-0812">Transmembrane</keyword>
<dbReference type="GO" id="GO:0009103">
    <property type="term" value="P:lipopolysaccharide biosynthetic process"/>
    <property type="evidence" value="ECO:0007669"/>
    <property type="project" value="UniProtKB-KW"/>
</dbReference>
<feature type="domain" description="Glycosyltransferase 2-like" evidence="8">
    <location>
        <begin position="8"/>
        <end position="128"/>
    </location>
</feature>
<dbReference type="PANTHER" id="PTHR48090:SF3">
    <property type="entry name" value="UNDECAPRENYL-PHOSPHATE 4-DEOXY-4-FORMAMIDO-L-ARABINOSE TRANSFERASE"/>
    <property type="match status" value="1"/>
</dbReference>
<dbReference type="GO" id="GO:0099621">
    <property type="term" value="F:undecaprenyl-phosphate 4-deoxy-4-formamido-L-arabinose transferase activity"/>
    <property type="evidence" value="ECO:0007669"/>
    <property type="project" value="TreeGrafter"/>
</dbReference>
<gene>
    <name evidence="9" type="ORF">KL86DPRO_40089</name>
</gene>
<dbReference type="InterPro" id="IPR050256">
    <property type="entry name" value="Glycosyltransferase_2"/>
</dbReference>
<evidence type="ECO:0000313" key="9">
    <source>
        <dbReference type="EMBL" id="SBW08392.1"/>
    </source>
</evidence>
<dbReference type="GO" id="GO:0005886">
    <property type="term" value="C:plasma membrane"/>
    <property type="evidence" value="ECO:0007669"/>
    <property type="project" value="TreeGrafter"/>
</dbReference>
<keyword evidence="3 9" id="KW-0808">Transferase</keyword>
<keyword evidence="5" id="KW-0448">Lipopolysaccharide biosynthesis</keyword>
<dbReference type="InterPro" id="IPR029044">
    <property type="entry name" value="Nucleotide-diphossugar_trans"/>
</dbReference>
<keyword evidence="6" id="KW-1133">Transmembrane helix</keyword>
<organism evidence="9">
    <name type="scientific">uncultured delta proteobacterium</name>
    <dbReference type="NCBI Taxonomy" id="34034"/>
    <lineage>
        <taxon>Bacteria</taxon>
        <taxon>Deltaproteobacteria</taxon>
        <taxon>environmental samples</taxon>
    </lineage>
</organism>
<evidence type="ECO:0000256" key="5">
    <source>
        <dbReference type="ARBA" id="ARBA00022985"/>
    </source>
</evidence>
<evidence type="ECO:0000256" key="7">
    <source>
        <dbReference type="ARBA" id="ARBA00023136"/>
    </source>
</evidence>
<evidence type="ECO:0000256" key="2">
    <source>
        <dbReference type="ARBA" id="ARBA00022676"/>
    </source>
</evidence>
<proteinExistence type="predicted"/>
<sequence length="248" mass="27021">MTGSPLLSVVIPVFNAAPLLDALHADICRSLEGLDSYELIFVDDGSGDGSAATLQRIARKDPAARVLALPRNTGQQEATLTGLALAAGEYCATMDDDGQHPPGLLPGMLARLRADGLDILYAVPEGRRESLMRTVGGIMRDGLFTLLFPHCGRDVRVSSYRVMTRALALRVLAGRSSFNYFSAMVFQEPTRAAVIPYPFRPCRTGRSGYSFGKLLALYWKIFRHYGPFGTGRPPLKESPAAREVRGFD</sequence>
<evidence type="ECO:0000259" key="8">
    <source>
        <dbReference type="Pfam" id="PF00535"/>
    </source>
</evidence>
<keyword evidence="2" id="KW-0328">Glycosyltransferase</keyword>
<dbReference type="Pfam" id="PF00535">
    <property type="entry name" value="Glycos_transf_2"/>
    <property type="match status" value="1"/>
</dbReference>
<reference evidence="9" key="1">
    <citation type="submission" date="2016-04" db="EMBL/GenBank/DDBJ databases">
        <authorList>
            <person name="Evans L.H."/>
            <person name="Alamgir A."/>
            <person name="Owens N."/>
            <person name="Weber N.D."/>
            <person name="Virtaneva K."/>
            <person name="Barbian K."/>
            <person name="Babar A."/>
            <person name="Rosenke K."/>
        </authorList>
    </citation>
    <scope>NUCLEOTIDE SEQUENCE</scope>
    <source>
        <strain evidence="9">86</strain>
    </source>
</reference>
<evidence type="ECO:0000256" key="1">
    <source>
        <dbReference type="ARBA" id="ARBA00022475"/>
    </source>
</evidence>
<dbReference type="EMBL" id="FLUQ01000004">
    <property type="protein sequence ID" value="SBW08392.1"/>
    <property type="molecule type" value="Genomic_DNA"/>
</dbReference>
<name>A0A212K9T2_9DELT</name>
<evidence type="ECO:0000256" key="4">
    <source>
        <dbReference type="ARBA" id="ARBA00022692"/>
    </source>
</evidence>
<dbReference type="AlphaFoldDB" id="A0A212K9T2"/>
<dbReference type="InterPro" id="IPR001173">
    <property type="entry name" value="Glyco_trans_2-like"/>
</dbReference>